<dbReference type="GeneID" id="81389909"/>
<feature type="compositionally biased region" description="Polar residues" evidence="1">
    <location>
        <begin position="76"/>
        <end position="105"/>
    </location>
</feature>
<comment type="caution">
    <text evidence="2">The sequence shown here is derived from an EMBL/GenBank/DDBJ whole genome shotgun (WGS) entry which is preliminary data.</text>
</comment>
<organism evidence="2 3">
    <name type="scientific">Penicillium alfredii</name>
    <dbReference type="NCBI Taxonomy" id="1506179"/>
    <lineage>
        <taxon>Eukaryota</taxon>
        <taxon>Fungi</taxon>
        <taxon>Dikarya</taxon>
        <taxon>Ascomycota</taxon>
        <taxon>Pezizomycotina</taxon>
        <taxon>Eurotiomycetes</taxon>
        <taxon>Eurotiomycetidae</taxon>
        <taxon>Eurotiales</taxon>
        <taxon>Aspergillaceae</taxon>
        <taxon>Penicillium</taxon>
    </lineage>
</organism>
<evidence type="ECO:0000313" key="2">
    <source>
        <dbReference type="EMBL" id="KAJ5114398.1"/>
    </source>
</evidence>
<sequence length="297" mass="32323">MPVDLTGDIFSATGSGGTTADSAPTNDQMDPWCEKTFHQALEEFDWVFPEPAMGLDRLVDPNHNDLDFLSHPTGVPTPSGSSNDSANSAPLSNSGNTQHPTSHSAPNCPCRANIMLHVPKIESAIQEKPKPRLDDMFKVTGDVIRSCLESTRCGCRLGPVDLVCIMTVFEQTAVCFDYIAKSGFDGTVKVGIGNYCVSLKDDASLKRTLVLDLVSQANVFLDSLSALAQKMIALQNEPGVKCMGRSPACLTQLNFNYLREATASFKRLFRLMTEFFEGEHSDTRIQAGDYRSSVANS</sequence>
<dbReference type="AlphaFoldDB" id="A0A9W9G973"/>
<feature type="region of interest" description="Disordered" evidence="1">
    <location>
        <begin position="67"/>
        <end position="105"/>
    </location>
</feature>
<dbReference type="Proteomes" id="UP001141434">
    <property type="component" value="Unassembled WGS sequence"/>
</dbReference>
<reference evidence="2" key="2">
    <citation type="journal article" date="2023" name="IMA Fungus">
        <title>Comparative genomic study of the Penicillium genus elucidates a diverse pangenome and 15 lateral gene transfer events.</title>
        <authorList>
            <person name="Petersen C."/>
            <person name="Sorensen T."/>
            <person name="Nielsen M.R."/>
            <person name="Sondergaard T.E."/>
            <person name="Sorensen J.L."/>
            <person name="Fitzpatrick D.A."/>
            <person name="Frisvad J.C."/>
            <person name="Nielsen K.L."/>
        </authorList>
    </citation>
    <scope>NUCLEOTIDE SEQUENCE</scope>
    <source>
        <strain evidence="2">IBT 34128</strain>
    </source>
</reference>
<evidence type="ECO:0008006" key="4">
    <source>
        <dbReference type="Google" id="ProtNLM"/>
    </source>
</evidence>
<feature type="compositionally biased region" description="Polar residues" evidence="1">
    <location>
        <begin position="18"/>
        <end position="28"/>
    </location>
</feature>
<dbReference type="OrthoDB" id="2943660at2759"/>
<feature type="region of interest" description="Disordered" evidence="1">
    <location>
        <begin position="1"/>
        <end position="29"/>
    </location>
</feature>
<protein>
    <recommendedName>
        <fullName evidence="4">Aflatoxin regulatory protein domain-containing protein</fullName>
    </recommendedName>
</protein>
<gene>
    <name evidence="2" type="ORF">NUU61_000157</name>
</gene>
<evidence type="ECO:0000313" key="3">
    <source>
        <dbReference type="Proteomes" id="UP001141434"/>
    </source>
</evidence>
<evidence type="ECO:0000256" key="1">
    <source>
        <dbReference type="SAM" id="MobiDB-lite"/>
    </source>
</evidence>
<keyword evidence="3" id="KW-1185">Reference proteome</keyword>
<dbReference type="EMBL" id="JAPMSZ010000001">
    <property type="protein sequence ID" value="KAJ5114398.1"/>
    <property type="molecule type" value="Genomic_DNA"/>
</dbReference>
<name>A0A9W9G973_9EURO</name>
<proteinExistence type="predicted"/>
<accession>A0A9W9G973</accession>
<reference evidence="2" key="1">
    <citation type="submission" date="2022-11" db="EMBL/GenBank/DDBJ databases">
        <authorList>
            <person name="Petersen C."/>
        </authorList>
    </citation>
    <scope>NUCLEOTIDE SEQUENCE</scope>
    <source>
        <strain evidence="2">IBT 34128</strain>
    </source>
</reference>
<dbReference type="RefSeq" id="XP_056515591.1">
    <property type="nucleotide sequence ID" value="XM_056650741.1"/>
</dbReference>